<dbReference type="Gene3D" id="3.20.20.80">
    <property type="entry name" value="Glycosidases"/>
    <property type="match status" value="1"/>
</dbReference>
<organism evidence="2 3">
    <name type="scientific">Saprolegnia parasitica (strain CBS 223.65)</name>
    <dbReference type="NCBI Taxonomy" id="695850"/>
    <lineage>
        <taxon>Eukaryota</taxon>
        <taxon>Sar</taxon>
        <taxon>Stramenopiles</taxon>
        <taxon>Oomycota</taxon>
        <taxon>Saprolegniomycetes</taxon>
        <taxon>Saprolegniales</taxon>
        <taxon>Saprolegniaceae</taxon>
        <taxon>Saprolegnia</taxon>
    </lineage>
</organism>
<evidence type="ECO:0000313" key="2">
    <source>
        <dbReference type="EMBL" id="KDO24658.1"/>
    </source>
</evidence>
<dbReference type="InterPro" id="IPR017853">
    <property type="entry name" value="GH"/>
</dbReference>
<keyword evidence="1" id="KW-1133">Transmembrane helix</keyword>
<dbReference type="AlphaFoldDB" id="A0A067C2B5"/>
<evidence type="ECO:0000313" key="3">
    <source>
        <dbReference type="Proteomes" id="UP000030745"/>
    </source>
</evidence>
<name>A0A067C2B5_SAPPC</name>
<reference evidence="2 3" key="1">
    <citation type="journal article" date="2013" name="PLoS Genet.">
        <title>Distinctive expansion of potential virulence genes in the genome of the oomycete fish pathogen Saprolegnia parasitica.</title>
        <authorList>
            <person name="Jiang R.H."/>
            <person name="de Bruijn I."/>
            <person name="Haas B.J."/>
            <person name="Belmonte R."/>
            <person name="Lobach L."/>
            <person name="Christie J."/>
            <person name="van den Ackerveken G."/>
            <person name="Bottin A."/>
            <person name="Bulone V."/>
            <person name="Diaz-Moreno S.M."/>
            <person name="Dumas B."/>
            <person name="Fan L."/>
            <person name="Gaulin E."/>
            <person name="Govers F."/>
            <person name="Grenville-Briggs L.J."/>
            <person name="Horner N.R."/>
            <person name="Levin J.Z."/>
            <person name="Mammella M."/>
            <person name="Meijer H.J."/>
            <person name="Morris P."/>
            <person name="Nusbaum C."/>
            <person name="Oome S."/>
            <person name="Phillips A.J."/>
            <person name="van Rooyen D."/>
            <person name="Rzeszutek E."/>
            <person name="Saraiva M."/>
            <person name="Secombes C.J."/>
            <person name="Seidl M.F."/>
            <person name="Snel B."/>
            <person name="Stassen J.H."/>
            <person name="Sykes S."/>
            <person name="Tripathy S."/>
            <person name="van den Berg H."/>
            <person name="Vega-Arreguin J.C."/>
            <person name="Wawra S."/>
            <person name="Young S.K."/>
            <person name="Zeng Q."/>
            <person name="Dieguez-Uribeondo J."/>
            <person name="Russ C."/>
            <person name="Tyler B.M."/>
            <person name="van West P."/>
        </authorList>
    </citation>
    <scope>NUCLEOTIDE SEQUENCE [LARGE SCALE GENOMIC DNA]</scope>
    <source>
        <strain evidence="2 3">CBS 223.65</strain>
    </source>
</reference>
<dbReference type="Proteomes" id="UP000030745">
    <property type="component" value="Unassembled WGS sequence"/>
</dbReference>
<accession>A0A067C2B5</accession>
<protein>
    <recommendedName>
        <fullName evidence="4">GH18 domain-containing protein</fullName>
    </recommendedName>
</protein>
<dbReference type="STRING" id="695850.A0A067C2B5"/>
<sequence length="415" mass="42991">MKRVRVLERVAGVVVFIGVVCGILALCGVFKSSPTPTFDDVAPTANNDAGNTRPGNCSSVPPGKRVVAYWSSEMAGCESLPDGVTHVVLFAATVGPNGAVATSLQASDDVVNACLSALHTRCVDVLVGLHSANTSELIASPPAQVADGVSTLLGKFDFDGVAVHDESDATSNYTNDGVVAYMTALSDVVRPRNLTLTYDARLFEADASVCAESKCFPSGLVALVDWVNVFAFNAAKDDAEASVVYAAALSSDGVFAKWTALLGAAKVNIVVSAAGSASWGPDLSLATIASYTTFGGAAGGVGVWTASQDMYTEYPVLSHVLDTRQGFQSVHTAPPTAVATPPKATKPLSVFCRSGISYTVKTGDAAWSIVTSVCKKTTNTKCSRMGIWLYRTSSLDLCPSDLGTGDKVTVCCGVN</sequence>
<dbReference type="VEuPathDB" id="FungiDB:SPRG_10191"/>
<dbReference type="EMBL" id="KK583240">
    <property type="protein sequence ID" value="KDO24658.1"/>
    <property type="molecule type" value="Genomic_DNA"/>
</dbReference>
<keyword evidence="1" id="KW-0472">Membrane</keyword>
<keyword evidence="1" id="KW-0812">Transmembrane</keyword>
<dbReference type="SUPFAM" id="SSF51445">
    <property type="entry name" value="(Trans)glycosidases"/>
    <property type="match status" value="1"/>
</dbReference>
<dbReference type="KEGG" id="spar:SPRG_10191"/>
<dbReference type="OrthoDB" id="72032at2759"/>
<dbReference type="OMA" id="SSEMAGC"/>
<evidence type="ECO:0008006" key="4">
    <source>
        <dbReference type="Google" id="ProtNLM"/>
    </source>
</evidence>
<gene>
    <name evidence="2" type="ORF">SPRG_10191</name>
</gene>
<evidence type="ECO:0000256" key="1">
    <source>
        <dbReference type="SAM" id="Phobius"/>
    </source>
</evidence>
<dbReference type="RefSeq" id="XP_012204726.1">
    <property type="nucleotide sequence ID" value="XM_012349336.1"/>
</dbReference>
<proteinExistence type="predicted"/>
<dbReference type="GeneID" id="24132313"/>
<feature type="transmembrane region" description="Helical" evidence="1">
    <location>
        <begin position="12"/>
        <end position="31"/>
    </location>
</feature>
<keyword evidence="3" id="KW-1185">Reference proteome</keyword>